<evidence type="ECO:0000313" key="2">
    <source>
        <dbReference type="Proteomes" id="UP000190306"/>
    </source>
</evidence>
<name>A0ABX3LD63_STRAT</name>
<sequence length="78" mass="8488">MAARCELVEQSYPKEVGAAPPTPMTGLEEAHRLCVQPGKEPLPAEQRIDWTAKPAWVRAVAPADVSTPQPMEALVPRD</sequence>
<evidence type="ECO:0000313" key="1">
    <source>
        <dbReference type="EMBL" id="OOQ48257.1"/>
    </source>
</evidence>
<accession>A0ABX3LD63</accession>
<reference evidence="1 2" key="1">
    <citation type="submission" date="2015-07" db="EMBL/GenBank/DDBJ databases">
        <title>Draft Genome Sequence of Streptomyces antibioticus, IMRU 3720 reveals insights in the evolution of actinomycin biosynthetic gene clusters in Streptomyces.</title>
        <authorList>
            <person name="Crnovcic I."/>
            <person name="Ruckert C."/>
            <person name="Kalinowksi J."/>
            <person name="Keller U."/>
        </authorList>
    </citation>
    <scope>NUCLEOTIDE SEQUENCE [LARGE SCALE GENOMIC DNA]</scope>
    <source>
        <strain evidence="1 2">DSM 41481</strain>
    </source>
</reference>
<gene>
    <name evidence="1" type="ORF">AFM16_37555</name>
</gene>
<dbReference type="Proteomes" id="UP000190306">
    <property type="component" value="Chromosome"/>
</dbReference>
<comment type="caution">
    <text evidence="1">The sequence shown here is derived from an EMBL/GenBank/DDBJ whole genome shotgun (WGS) entry which is preliminary data.</text>
</comment>
<protein>
    <submittedName>
        <fullName evidence="1">Uncharacterized protein</fullName>
    </submittedName>
</protein>
<keyword evidence="2" id="KW-1185">Reference proteome</keyword>
<proteinExistence type="predicted"/>
<organism evidence="1 2">
    <name type="scientific">Streptomyces antibioticus</name>
    <dbReference type="NCBI Taxonomy" id="1890"/>
    <lineage>
        <taxon>Bacteria</taxon>
        <taxon>Bacillati</taxon>
        <taxon>Actinomycetota</taxon>
        <taxon>Actinomycetes</taxon>
        <taxon>Kitasatosporales</taxon>
        <taxon>Streptomycetaceae</taxon>
        <taxon>Streptomyces</taxon>
    </lineage>
</organism>
<dbReference type="EMBL" id="LHQL01000014">
    <property type="protein sequence ID" value="OOQ48257.1"/>
    <property type="molecule type" value="Genomic_DNA"/>
</dbReference>